<dbReference type="PANTHER" id="PTHR43775">
    <property type="entry name" value="FATTY ACID SYNTHASE"/>
    <property type="match status" value="1"/>
</dbReference>
<dbReference type="SMART" id="SM00822">
    <property type="entry name" value="PKS_KR"/>
    <property type="match status" value="1"/>
</dbReference>
<sequence>MNTIKKHKIAVIGLDCKFPGQSNGPDQFWESLLNKKNGIIPIPPDRWDHSFYYDAEGGKGKTFVDRAGFISDVFDFSPSSFGISEKEAADIDPQQRLLIQSSWNSIQNAGYKIDAIKEKTGVFFGLSYRDYYDFDIAPNGVNGYTASNPLGTVNAIAAGRVAYLLGLNGPAIQLDTICSSSLMTLHLACQSLQNEECDYALSGGVNCILSPHALVALAQMGALSKTAQCQAFSKHADGYIRGEGVGVVLLKRLEDAERDGDYIYGIVESTATNHDGRSNGLTAPNGKAQIKLVESCLQKAALSPEAIGYVEAHGTGTYLGDPVELESLYQVFGNSKSSLDPLFVGSVKSNIGHLEPAAGAASLIKSLLILKNNIIPAGLHLEELNPGFNWSEKPIVPVKENRAWESGEKHIGISAFSMTGANVHAILGKAPHQNADEPTDPSVKEWPMLISAQNETTLNRYISSILFNIKENTSIAALSNTFMNGREMFEVSIYAYFKTTREFILELEKYQNEVQNVFDKVLLKGKRKSIQAVLNIGNFIDFNPEYLQNWKKPALFAPSITKTDRILTKLLGKSLDDLATNPITEAEQKILRFSQAFIWTDSMISTLKTDVLLKTSGEGDYLGAVFSGILTIEESLLLFILENESKRMHLLDKIKFGSGNDHWDQSEKTTNKEFWFDKKEDSSPQEIMMNIVNDESYVSISDTDQLSGFLLYSYAKGVEINWTFLLGSRLLKKVPLPPPPLAMTTYISESYKTNSRKAPGTSGNLEGAGKGDTIASILHQQLDTEQDNRKRFISLFSPEQNIFIKDHIVNGIFIFPGSGYLSMIIEALFYLKKSHLITLKNVQIFQPMSFSSLQEKREVQLDLTYDSGEGLSTDNGSWEIKSRKGYEEWTTHIKGTFKIRNENVPPESKGSVLRIDEVALTPVDPLVFYDQLDHWGIEYGTEFRLVNQLKSDEHSMKAVVKQDETATDLMASPELLDACMHALFSAKIFNQFSEPFVPSRYDEINFHQPLHGPVHASGILLHTDNNAMKAQFSFCNSQGNPVMEITSMEIRKILSQFLETGKESDIVYVEKWEKIENISEKSQQKINVDQEPLSKEIWVFLNAQQAQQVFSNIAEISETPQITLLEKEYEAILDHNIPVFKDIEGLIKSHKEDHLELVLFAPPIEDIRGLSVVFTLFKDLLLNLQKKLSFRLCTTHGIAVHSEEQVNSFHSALWGLARTMPIEAKQRWKGVIDISSTNEATILLNSNIKNLFITYDQLVLRDKTFYTPVLTREIESYPENIKPKGDWTDPVLITGGLGQMGRVFTEQLVKLGCKKIYLLSRNPAWLQAEDNEIGKFTLSTSQLDFRTYVKQCKSDGISISAIAGKIDCTEDMAAVALMLKEQEIDKINLIHAAGAVTRNKVTKANPEELEQEWSAKYEGAIQLDKHFETFNVGFTLYTSSIASLWSGDGVAGYSSANLLLDGLAVNRNLTGKRTLSVRFGRFSEKGLMKEYEAQELQASGILTLPMKIAVDKALELATTSALTTPGIMNIDWKRFTPLYQLLNHNQLLSSLDHQNSISENSRGQNLTHSIDKPLREIIREMVAGELEIDIDEIDSSIPLFELGLDSIHSLGIRTDLEELLNIKLSVSLIYDFNTVDLLSQHLEELTQQASDHNAENKTEESEDELLQLLLQELK</sequence>
<dbReference type="PROSITE" id="PS50075">
    <property type="entry name" value="CARRIER"/>
    <property type="match status" value="1"/>
</dbReference>
<keyword evidence="1" id="KW-0596">Phosphopantetheine</keyword>
<keyword evidence="2" id="KW-0597">Phosphoprotein</keyword>
<name>A0A1M5NWF1_9FLAO</name>
<evidence type="ECO:0000313" key="10">
    <source>
        <dbReference type="Proteomes" id="UP000184108"/>
    </source>
</evidence>
<dbReference type="Pfam" id="PF08659">
    <property type="entry name" value="KR"/>
    <property type="match status" value="1"/>
</dbReference>
<feature type="region of interest" description="N-terminal hotdog fold" evidence="4">
    <location>
        <begin position="775"/>
        <end position="904"/>
    </location>
</feature>
<proteinExistence type="predicted"/>
<dbReference type="Gene3D" id="3.10.129.110">
    <property type="entry name" value="Polyketide synthase dehydratase"/>
    <property type="match status" value="1"/>
</dbReference>
<dbReference type="InterPro" id="IPR013968">
    <property type="entry name" value="PKS_KR"/>
</dbReference>
<dbReference type="PROSITE" id="PS52019">
    <property type="entry name" value="PKS_MFAS_DH"/>
    <property type="match status" value="1"/>
</dbReference>
<dbReference type="SMART" id="SM00826">
    <property type="entry name" value="PKS_DH"/>
    <property type="match status" value="1"/>
</dbReference>
<evidence type="ECO:0000256" key="4">
    <source>
        <dbReference type="PROSITE-ProRule" id="PRU01363"/>
    </source>
</evidence>
<feature type="coiled-coil region" evidence="5">
    <location>
        <begin position="1635"/>
        <end position="1662"/>
    </location>
</feature>
<dbReference type="Gene3D" id="3.40.47.10">
    <property type="match status" value="1"/>
</dbReference>
<dbReference type="InterPro" id="IPR049900">
    <property type="entry name" value="PKS_mFAS_DH"/>
</dbReference>
<dbReference type="Pfam" id="PF14765">
    <property type="entry name" value="PS-DH"/>
    <property type="match status" value="1"/>
</dbReference>
<dbReference type="InterPro" id="IPR006162">
    <property type="entry name" value="Ppantetheine_attach_site"/>
</dbReference>
<gene>
    <name evidence="9" type="ORF">SAMN02787073_5101</name>
</gene>
<dbReference type="GO" id="GO:0031177">
    <property type="term" value="F:phosphopantetheine binding"/>
    <property type="evidence" value="ECO:0007669"/>
    <property type="project" value="InterPro"/>
</dbReference>
<evidence type="ECO:0000259" key="6">
    <source>
        <dbReference type="PROSITE" id="PS50075"/>
    </source>
</evidence>
<dbReference type="InterPro" id="IPR020841">
    <property type="entry name" value="PKS_Beta-ketoAc_synthase_dom"/>
</dbReference>
<dbReference type="InterPro" id="IPR020807">
    <property type="entry name" value="PKS_DH"/>
</dbReference>
<dbReference type="InterPro" id="IPR049552">
    <property type="entry name" value="PKS_DH_N"/>
</dbReference>
<organism evidence="9 10">
    <name type="scientific">Chryseobacterium vrystaatense</name>
    <dbReference type="NCBI Taxonomy" id="307480"/>
    <lineage>
        <taxon>Bacteria</taxon>
        <taxon>Pseudomonadati</taxon>
        <taxon>Bacteroidota</taxon>
        <taxon>Flavobacteriia</taxon>
        <taxon>Flavobacteriales</taxon>
        <taxon>Weeksellaceae</taxon>
        <taxon>Chryseobacterium group</taxon>
        <taxon>Chryseobacterium</taxon>
    </lineage>
</organism>
<feature type="domain" description="PKS/mFAS DH" evidence="8">
    <location>
        <begin position="775"/>
        <end position="1059"/>
    </location>
</feature>
<evidence type="ECO:0000313" key="9">
    <source>
        <dbReference type="EMBL" id="SHG93906.1"/>
    </source>
</evidence>
<feature type="active site" description="Proton acceptor; for dehydratase activity" evidence="4">
    <location>
        <position position="807"/>
    </location>
</feature>
<accession>A0A1M5NWF1</accession>
<dbReference type="PROSITE" id="PS00012">
    <property type="entry name" value="PHOSPHOPANTETHEINE"/>
    <property type="match status" value="1"/>
</dbReference>
<protein>
    <submittedName>
        <fullName evidence="9">Phosphopantetheine attachment site</fullName>
    </submittedName>
</protein>
<evidence type="ECO:0000259" key="8">
    <source>
        <dbReference type="PROSITE" id="PS52019"/>
    </source>
</evidence>
<dbReference type="GO" id="GO:0006633">
    <property type="term" value="P:fatty acid biosynthetic process"/>
    <property type="evidence" value="ECO:0007669"/>
    <property type="project" value="TreeGrafter"/>
</dbReference>
<evidence type="ECO:0000256" key="3">
    <source>
        <dbReference type="ARBA" id="ARBA00022679"/>
    </source>
</evidence>
<evidence type="ECO:0000256" key="5">
    <source>
        <dbReference type="SAM" id="Coils"/>
    </source>
</evidence>
<dbReference type="InterPro" id="IPR057326">
    <property type="entry name" value="KR_dom"/>
</dbReference>
<evidence type="ECO:0000256" key="1">
    <source>
        <dbReference type="ARBA" id="ARBA00022450"/>
    </source>
</evidence>
<dbReference type="InterPro" id="IPR042104">
    <property type="entry name" value="PKS_dehydratase_sf"/>
</dbReference>
<dbReference type="Pfam" id="PF16197">
    <property type="entry name" value="KAsynt_C_assoc"/>
    <property type="match status" value="1"/>
</dbReference>
<dbReference type="SUPFAM" id="SSF47336">
    <property type="entry name" value="ACP-like"/>
    <property type="match status" value="1"/>
</dbReference>
<dbReference type="InterPro" id="IPR049551">
    <property type="entry name" value="PKS_DH_C"/>
</dbReference>
<dbReference type="SUPFAM" id="SSF51735">
    <property type="entry name" value="NAD(P)-binding Rossmann-fold domains"/>
    <property type="match status" value="2"/>
</dbReference>
<dbReference type="InterPro" id="IPR036736">
    <property type="entry name" value="ACP-like_sf"/>
</dbReference>
<dbReference type="InterPro" id="IPR050091">
    <property type="entry name" value="PKS_NRPS_Biosynth_Enz"/>
</dbReference>
<dbReference type="RefSeq" id="WP_073175735.1">
    <property type="nucleotide sequence ID" value="NZ_FQVE01000009.1"/>
</dbReference>
<feature type="region of interest" description="C-terminal hotdog fold" evidence="4">
    <location>
        <begin position="920"/>
        <end position="1059"/>
    </location>
</feature>
<reference evidence="10" key="1">
    <citation type="submission" date="2016-11" db="EMBL/GenBank/DDBJ databases">
        <authorList>
            <person name="Varghese N."/>
            <person name="Submissions S."/>
        </authorList>
    </citation>
    <scope>NUCLEOTIDE SEQUENCE [LARGE SCALE GENOMIC DNA]</scope>
    <source>
        <strain evidence="10">YR203</strain>
    </source>
</reference>
<dbReference type="Pfam" id="PF00109">
    <property type="entry name" value="ketoacyl-synt"/>
    <property type="match status" value="1"/>
</dbReference>
<dbReference type="InterPro" id="IPR016039">
    <property type="entry name" value="Thiolase-like"/>
</dbReference>
<keyword evidence="3" id="KW-0808">Transferase</keyword>
<dbReference type="Gene3D" id="1.10.1200.10">
    <property type="entry name" value="ACP-like"/>
    <property type="match status" value="1"/>
</dbReference>
<dbReference type="CDD" id="cd00833">
    <property type="entry name" value="PKS"/>
    <property type="match status" value="1"/>
</dbReference>
<dbReference type="Pfam" id="PF21089">
    <property type="entry name" value="PKS_DH_N"/>
    <property type="match status" value="1"/>
</dbReference>
<dbReference type="Gene3D" id="3.40.50.720">
    <property type="entry name" value="NAD(P)-binding Rossmann-like Domain"/>
    <property type="match status" value="1"/>
</dbReference>
<dbReference type="PANTHER" id="PTHR43775:SF37">
    <property type="entry name" value="SI:DKEY-61P9.11"/>
    <property type="match status" value="1"/>
</dbReference>
<dbReference type="SMART" id="SM00825">
    <property type="entry name" value="PKS_KS"/>
    <property type="match status" value="1"/>
</dbReference>
<evidence type="ECO:0000259" key="7">
    <source>
        <dbReference type="PROSITE" id="PS52004"/>
    </source>
</evidence>
<dbReference type="Pfam" id="PF02801">
    <property type="entry name" value="Ketoacyl-synt_C"/>
    <property type="match status" value="1"/>
</dbReference>
<dbReference type="Proteomes" id="UP000184108">
    <property type="component" value="Unassembled WGS sequence"/>
</dbReference>
<feature type="domain" description="Carrier" evidence="6">
    <location>
        <begin position="1572"/>
        <end position="1646"/>
    </location>
</feature>
<dbReference type="SMART" id="SM00823">
    <property type="entry name" value="PKS_PP"/>
    <property type="match status" value="1"/>
</dbReference>
<dbReference type="InterPro" id="IPR036291">
    <property type="entry name" value="NAD(P)-bd_dom_sf"/>
</dbReference>
<dbReference type="PROSITE" id="PS52004">
    <property type="entry name" value="KS3_2"/>
    <property type="match status" value="1"/>
</dbReference>
<dbReference type="InterPro" id="IPR009081">
    <property type="entry name" value="PP-bd_ACP"/>
</dbReference>
<feature type="active site" description="Proton donor; for dehydratase activity" evidence="4">
    <location>
        <position position="977"/>
    </location>
</feature>
<dbReference type="InterPro" id="IPR014030">
    <property type="entry name" value="Ketoacyl_synth_N"/>
</dbReference>
<dbReference type="EMBL" id="FQVE01000009">
    <property type="protein sequence ID" value="SHG93906.1"/>
    <property type="molecule type" value="Genomic_DNA"/>
</dbReference>
<keyword evidence="5" id="KW-0175">Coiled coil</keyword>
<dbReference type="InterPro" id="IPR032821">
    <property type="entry name" value="PKS_assoc"/>
</dbReference>
<dbReference type="CDD" id="cd05274">
    <property type="entry name" value="KR_FAS_SDR_x"/>
    <property type="match status" value="1"/>
</dbReference>
<dbReference type="InterPro" id="IPR020806">
    <property type="entry name" value="PKS_PP-bd"/>
</dbReference>
<feature type="domain" description="Ketosynthase family 3 (KS3)" evidence="7">
    <location>
        <begin position="6"/>
        <end position="429"/>
    </location>
</feature>
<dbReference type="SMART" id="SM01294">
    <property type="entry name" value="PKS_PP_betabranch"/>
    <property type="match status" value="1"/>
</dbReference>
<dbReference type="InterPro" id="IPR014031">
    <property type="entry name" value="Ketoacyl_synth_C"/>
</dbReference>
<dbReference type="GO" id="GO:0004312">
    <property type="term" value="F:fatty acid synthase activity"/>
    <property type="evidence" value="ECO:0007669"/>
    <property type="project" value="TreeGrafter"/>
</dbReference>
<dbReference type="SUPFAM" id="SSF53901">
    <property type="entry name" value="Thiolase-like"/>
    <property type="match status" value="1"/>
</dbReference>
<evidence type="ECO:0000256" key="2">
    <source>
        <dbReference type="ARBA" id="ARBA00022553"/>
    </source>
</evidence>
<dbReference type="Pfam" id="PF00550">
    <property type="entry name" value="PP-binding"/>
    <property type="match status" value="1"/>
</dbReference>